<evidence type="ECO:0000256" key="1">
    <source>
        <dbReference type="SAM" id="SignalP"/>
    </source>
</evidence>
<accession>A0A0E9R609</accession>
<reference evidence="2" key="1">
    <citation type="submission" date="2014-11" db="EMBL/GenBank/DDBJ databases">
        <authorList>
            <person name="Amaro Gonzalez C."/>
        </authorList>
    </citation>
    <scope>NUCLEOTIDE SEQUENCE</scope>
</reference>
<protein>
    <submittedName>
        <fullName evidence="2">Uncharacterized protein</fullName>
    </submittedName>
</protein>
<proteinExistence type="predicted"/>
<sequence length="50" mass="5942">MFNHLYSWIFLLEAIWLMYLAQECNCSTQLGTEPIIFELHAHLPIILLHN</sequence>
<evidence type="ECO:0000313" key="2">
    <source>
        <dbReference type="EMBL" id="JAH23753.1"/>
    </source>
</evidence>
<reference evidence="2" key="2">
    <citation type="journal article" date="2015" name="Fish Shellfish Immunol.">
        <title>Early steps in the European eel (Anguilla anguilla)-Vibrio vulnificus interaction in the gills: Role of the RtxA13 toxin.</title>
        <authorList>
            <person name="Callol A."/>
            <person name="Pajuelo D."/>
            <person name="Ebbesson L."/>
            <person name="Teles M."/>
            <person name="MacKenzie S."/>
            <person name="Amaro C."/>
        </authorList>
    </citation>
    <scope>NUCLEOTIDE SEQUENCE</scope>
</reference>
<feature type="signal peptide" evidence="1">
    <location>
        <begin position="1"/>
        <end position="26"/>
    </location>
</feature>
<organism evidence="2">
    <name type="scientific">Anguilla anguilla</name>
    <name type="common">European freshwater eel</name>
    <name type="synonym">Muraena anguilla</name>
    <dbReference type="NCBI Taxonomy" id="7936"/>
    <lineage>
        <taxon>Eukaryota</taxon>
        <taxon>Metazoa</taxon>
        <taxon>Chordata</taxon>
        <taxon>Craniata</taxon>
        <taxon>Vertebrata</taxon>
        <taxon>Euteleostomi</taxon>
        <taxon>Actinopterygii</taxon>
        <taxon>Neopterygii</taxon>
        <taxon>Teleostei</taxon>
        <taxon>Anguilliformes</taxon>
        <taxon>Anguillidae</taxon>
        <taxon>Anguilla</taxon>
    </lineage>
</organism>
<keyword evidence="1" id="KW-0732">Signal</keyword>
<feature type="chain" id="PRO_5002431770" evidence="1">
    <location>
        <begin position="27"/>
        <end position="50"/>
    </location>
</feature>
<dbReference type="AlphaFoldDB" id="A0A0E9R609"/>
<dbReference type="EMBL" id="GBXM01084824">
    <property type="protein sequence ID" value="JAH23753.1"/>
    <property type="molecule type" value="Transcribed_RNA"/>
</dbReference>
<name>A0A0E9R609_ANGAN</name>